<dbReference type="AlphaFoldDB" id="A0A7R9LT30"/>
<evidence type="ECO:0000256" key="6">
    <source>
        <dbReference type="RuleBase" id="RU910716"/>
    </source>
</evidence>
<name>A0A7R9LT30_9ACAR</name>
<proteinExistence type="inferred from homology"/>
<comment type="subcellular location">
    <subcellularLocation>
        <location evidence="1 6">Membrane</location>
        <topology evidence="1 6">Multi-pass membrane protein</topology>
    </subcellularLocation>
</comment>
<evidence type="ECO:0000256" key="3">
    <source>
        <dbReference type="ARBA" id="ARBA00022692"/>
    </source>
</evidence>
<dbReference type="OrthoDB" id="6136301at2759"/>
<dbReference type="InterPro" id="IPR018629">
    <property type="entry name" value="XK-rel"/>
</dbReference>
<reference evidence="7" key="1">
    <citation type="submission" date="2020-11" db="EMBL/GenBank/DDBJ databases">
        <authorList>
            <person name="Tran Van P."/>
        </authorList>
    </citation>
    <scope>NUCLEOTIDE SEQUENCE</scope>
</reference>
<gene>
    <name evidence="7" type="ORF">OSB1V03_LOCUS21396</name>
</gene>
<accession>A0A7R9LT30</accession>
<evidence type="ECO:0000313" key="7">
    <source>
        <dbReference type="EMBL" id="CAD7647342.1"/>
    </source>
</evidence>
<dbReference type="Proteomes" id="UP000759131">
    <property type="component" value="Unassembled WGS sequence"/>
</dbReference>
<comment type="similarity">
    <text evidence="2 6">Belongs to the XK family.</text>
</comment>
<keyword evidence="4" id="KW-1133">Transmembrane helix</keyword>
<keyword evidence="5" id="KW-0472">Membrane</keyword>
<dbReference type="GO" id="GO:0005886">
    <property type="term" value="C:plasma membrane"/>
    <property type="evidence" value="ECO:0007669"/>
    <property type="project" value="UniProtKB-ARBA"/>
</dbReference>
<evidence type="ECO:0000256" key="4">
    <source>
        <dbReference type="ARBA" id="ARBA00022989"/>
    </source>
</evidence>
<keyword evidence="3" id="KW-0812">Transmembrane</keyword>
<evidence type="ECO:0000313" key="8">
    <source>
        <dbReference type="Proteomes" id="UP000759131"/>
    </source>
</evidence>
<dbReference type="EMBL" id="OC894179">
    <property type="protein sequence ID" value="CAD7647342.1"/>
    <property type="molecule type" value="Genomic_DNA"/>
</dbReference>
<protein>
    <recommendedName>
        <fullName evidence="6">XK-related protein</fullName>
    </recommendedName>
</protein>
<keyword evidence="8" id="KW-1185">Reference proteome</keyword>
<evidence type="ECO:0000256" key="1">
    <source>
        <dbReference type="ARBA" id="ARBA00004141"/>
    </source>
</evidence>
<evidence type="ECO:0000256" key="5">
    <source>
        <dbReference type="ARBA" id="ARBA00023136"/>
    </source>
</evidence>
<sequence length="57" mass="6211">MSRLSIIDCFMESAPQLVLQLYIVAKGDPQSTNIWTGVSVGIISSPVYGTGQFFSTR</sequence>
<dbReference type="EMBL" id="CAJPIZ010039604">
    <property type="protein sequence ID" value="CAG2121450.1"/>
    <property type="molecule type" value="Genomic_DNA"/>
</dbReference>
<organism evidence="7">
    <name type="scientific">Medioppia subpectinata</name>
    <dbReference type="NCBI Taxonomy" id="1979941"/>
    <lineage>
        <taxon>Eukaryota</taxon>
        <taxon>Metazoa</taxon>
        <taxon>Ecdysozoa</taxon>
        <taxon>Arthropoda</taxon>
        <taxon>Chelicerata</taxon>
        <taxon>Arachnida</taxon>
        <taxon>Acari</taxon>
        <taxon>Acariformes</taxon>
        <taxon>Sarcoptiformes</taxon>
        <taxon>Oribatida</taxon>
        <taxon>Brachypylina</taxon>
        <taxon>Oppioidea</taxon>
        <taxon>Oppiidae</taxon>
        <taxon>Medioppia</taxon>
    </lineage>
</organism>
<dbReference type="Pfam" id="PF09815">
    <property type="entry name" value="XK-related"/>
    <property type="match status" value="1"/>
</dbReference>
<evidence type="ECO:0000256" key="2">
    <source>
        <dbReference type="ARBA" id="ARBA00008789"/>
    </source>
</evidence>